<dbReference type="EC" id="2.7.4.8" evidence="2 9"/>
<dbReference type="HAMAP" id="MF_00328">
    <property type="entry name" value="Guanylate_kinase"/>
    <property type="match status" value="1"/>
</dbReference>
<evidence type="ECO:0000256" key="3">
    <source>
        <dbReference type="ARBA" id="ARBA00016296"/>
    </source>
</evidence>
<dbReference type="SUPFAM" id="SSF52540">
    <property type="entry name" value="P-loop containing nucleoside triphosphate hydrolases"/>
    <property type="match status" value="1"/>
</dbReference>
<dbReference type="InterPro" id="IPR027417">
    <property type="entry name" value="P-loop_NTPase"/>
</dbReference>
<dbReference type="GO" id="GO:0005524">
    <property type="term" value="F:ATP binding"/>
    <property type="evidence" value="ECO:0007669"/>
    <property type="project" value="UniProtKB-UniRule"/>
</dbReference>
<dbReference type="PROSITE" id="PS00856">
    <property type="entry name" value="GUANYLATE_KINASE_1"/>
    <property type="match status" value="1"/>
</dbReference>
<keyword evidence="5 9" id="KW-0547">Nucleotide-binding</keyword>
<evidence type="ECO:0000256" key="5">
    <source>
        <dbReference type="ARBA" id="ARBA00022741"/>
    </source>
</evidence>
<comment type="subcellular location">
    <subcellularLocation>
        <location evidence="9">Cytoplasm</location>
    </subcellularLocation>
</comment>
<protein>
    <recommendedName>
        <fullName evidence="3 9">Guanylate kinase</fullName>
        <ecNumber evidence="2 9">2.7.4.8</ecNumber>
    </recommendedName>
    <alternativeName>
        <fullName evidence="8 9">GMP kinase</fullName>
    </alternativeName>
</protein>
<dbReference type="PANTHER" id="PTHR23117">
    <property type="entry name" value="GUANYLATE KINASE-RELATED"/>
    <property type="match status" value="1"/>
</dbReference>
<sequence length="223" mass="25078">MTIPMDLQPAGPGPAKIGRRGLMLVLSSPSGAGKTTIARRMLQRNSSLTMSVSVTTRPPRPGEVDGVDYHFIDHAAFERMVVDKQLLEHARVFGNYYGTPRAPVELALSKGREILFDIDWQGTQQLAENARDDLVSIFVLPPSSKELERRLHTRAQDSVEVIAGRMAKAADEMSHYFDYEYVIVNYDVENSVHQVQSILEAERLKRRRQIGLSDFVRQLQEGA</sequence>
<dbReference type="NCBIfam" id="TIGR03263">
    <property type="entry name" value="guanyl_kin"/>
    <property type="match status" value="1"/>
</dbReference>
<proteinExistence type="inferred from homology"/>
<dbReference type="GO" id="GO:0005829">
    <property type="term" value="C:cytosol"/>
    <property type="evidence" value="ECO:0007669"/>
    <property type="project" value="TreeGrafter"/>
</dbReference>
<evidence type="ECO:0000256" key="8">
    <source>
        <dbReference type="ARBA" id="ARBA00030128"/>
    </source>
</evidence>
<dbReference type="InterPro" id="IPR008145">
    <property type="entry name" value="GK/Ca_channel_bsu"/>
</dbReference>
<evidence type="ECO:0000256" key="7">
    <source>
        <dbReference type="ARBA" id="ARBA00022840"/>
    </source>
</evidence>
<dbReference type="FunFam" id="3.30.63.10:FF:000002">
    <property type="entry name" value="Guanylate kinase 1"/>
    <property type="match status" value="1"/>
</dbReference>
<dbReference type="Pfam" id="PF00625">
    <property type="entry name" value="Guanylate_kin"/>
    <property type="match status" value="1"/>
</dbReference>
<evidence type="ECO:0000256" key="4">
    <source>
        <dbReference type="ARBA" id="ARBA00022679"/>
    </source>
</evidence>
<gene>
    <name evidence="9 11" type="primary">gmk</name>
    <name evidence="11" type="ORF">SAE02_01960</name>
</gene>
<dbReference type="EMBL" id="BJYZ01000001">
    <property type="protein sequence ID" value="GEO36048.1"/>
    <property type="molecule type" value="Genomic_DNA"/>
</dbReference>
<evidence type="ECO:0000256" key="6">
    <source>
        <dbReference type="ARBA" id="ARBA00022777"/>
    </source>
</evidence>
<dbReference type="InterPro" id="IPR008144">
    <property type="entry name" value="Guanylate_kin-like_dom"/>
</dbReference>
<dbReference type="PROSITE" id="PS50052">
    <property type="entry name" value="GUANYLATE_KINASE_2"/>
    <property type="match status" value="1"/>
</dbReference>
<dbReference type="Gene3D" id="3.30.63.10">
    <property type="entry name" value="Guanylate Kinase phosphate binding domain"/>
    <property type="match status" value="1"/>
</dbReference>
<dbReference type="GO" id="GO:0004385">
    <property type="term" value="F:GMP kinase activity"/>
    <property type="evidence" value="ECO:0007669"/>
    <property type="project" value="UniProtKB-UniRule"/>
</dbReference>
<evidence type="ECO:0000256" key="1">
    <source>
        <dbReference type="ARBA" id="ARBA00005790"/>
    </source>
</evidence>
<evidence type="ECO:0000313" key="12">
    <source>
        <dbReference type="Proteomes" id="UP000321523"/>
    </source>
</evidence>
<accession>A0A512DHV6</accession>
<organism evidence="11 12">
    <name type="scientific">Skermanella aerolata</name>
    <dbReference type="NCBI Taxonomy" id="393310"/>
    <lineage>
        <taxon>Bacteria</taxon>
        <taxon>Pseudomonadati</taxon>
        <taxon>Pseudomonadota</taxon>
        <taxon>Alphaproteobacteria</taxon>
        <taxon>Rhodospirillales</taxon>
        <taxon>Azospirillaceae</taxon>
        <taxon>Skermanella</taxon>
    </lineage>
</organism>
<keyword evidence="12" id="KW-1185">Reference proteome</keyword>
<evidence type="ECO:0000256" key="9">
    <source>
        <dbReference type="HAMAP-Rule" id="MF_00328"/>
    </source>
</evidence>
<dbReference type="InterPro" id="IPR020590">
    <property type="entry name" value="Guanylate_kinase_CS"/>
</dbReference>
<feature type="domain" description="Guanylate kinase-like" evidence="10">
    <location>
        <begin position="21"/>
        <end position="200"/>
    </location>
</feature>
<dbReference type="CDD" id="cd00071">
    <property type="entry name" value="GMPK"/>
    <property type="match status" value="1"/>
</dbReference>
<comment type="caution">
    <text evidence="11">The sequence shown here is derived from an EMBL/GenBank/DDBJ whole genome shotgun (WGS) entry which is preliminary data.</text>
</comment>
<comment type="similarity">
    <text evidence="1 9">Belongs to the guanylate kinase family.</text>
</comment>
<evidence type="ECO:0000259" key="10">
    <source>
        <dbReference type="PROSITE" id="PS50052"/>
    </source>
</evidence>
<dbReference type="Gene3D" id="3.40.50.300">
    <property type="entry name" value="P-loop containing nucleotide triphosphate hydrolases"/>
    <property type="match status" value="1"/>
</dbReference>
<keyword evidence="4 9" id="KW-0808">Transferase</keyword>
<dbReference type="Proteomes" id="UP000321523">
    <property type="component" value="Unassembled WGS sequence"/>
</dbReference>
<dbReference type="PANTHER" id="PTHR23117:SF13">
    <property type="entry name" value="GUANYLATE KINASE"/>
    <property type="match status" value="1"/>
</dbReference>
<keyword evidence="9" id="KW-0963">Cytoplasm</keyword>
<feature type="binding site" evidence="9">
    <location>
        <begin position="28"/>
        <end position="35"/>
    </location>
    <ligand>
        <name>ATP</name>
        <dbReference type="ChEBI" id="CHEBI:30616"/>
    </ligand>
</feature>
<evidence type="ECO:0000256" key="2">
    <source>
        <dbReference type="ARBA" id="ARBA00012961"/>
    </source>
</evidence>
<name>A0A512DHV6_9PROT</name>
<reference evidence="11 12" key="1">
    <citation type="submission" date="2019-07" db="EMBL/GenBank/DDBJ databases">
        <title>Whole genome shotgun sequence of Skermanella aerolata NBRC 106429.</title>
        <authorList>
            <person name="Hosoyama A."/>
            <person name="Uohara A."/>
            <person name="Ohji S."/>
            <person name="Ichikawa N."/>
        </authorList>
    </citation>
    <scope>NUCLEOTIDE SEQUENCE [LARGE SCALE GENOMIC DNA]</scope>
    <source>
        <strain evidence="11 12">NBRC 106429</strain>
    </source>
</reference>
<comment type="function">
    <text evidence="9">Essential for recycling GMP and indirectly, cGMP.</text>
</comment>
<evidence type="ECO:0000313" key="11">
    <source>
        <dbReference type="EMBL" id="GEO36048.1"/>
    </source>
</evidence>
<dbReference type="SMART" id="SM00072">
    <property type="entry name" value="GuKc"/>
    <property type="match status" value="1"/>
</dbReference>
<keyword evidence="6 9" id="KW-0418">Kinase</keyword>
<dbReference type="OrthoDB" id="9808150at2"/>
<dbReference type="InterPro" id="IPR017665">
    <property type="entry name" value="Guanylate_kinase"/>
</dbReference>
<keyword evidence="7 9" id="KW-0067">ATP-binding</keyword>
<dbReference type="AlphaFoldDB" id="A0A512DHV6"/>
<comment type="catalytic activity">
    <reaction evidence="9">
        <text>GMP + ATP = GDP + ADP</text>
        <dbReference type="Rhea" id="RHEA:20780"/>
        <dbReference type="ChEBI" id="CHEBI:30616"/>
        <dbReference type="ChEBI" id="CHEBI:58115"/>
        <dbReference type="ChEBI" id="CHEBI:58189"/>
        <dbReference type="ChEBI" id="CHEBI:456216"/>
        <dbReference type="EC" id="2.7.4.8"/>
    </reaction>
</comment>